<comment type="caution">
    <text evidence="19">The sequence shown here is derived from an EMBL/GenBank/DDBJ whole genome shotgun (WGS) entry which is preliminary data.</text>
</comment>
<dbReference type="PROSITE" id="PS51034">
    <property type="entry name" value="ZP_2"/>
    <property type="match status" value="1"/>
</dbReference>
<dbReference type="PRINTS" id="PR00023">
    <property type="entry name" value="ZPELLUCIDA"/>
</dbReference>
<dbReference type="Pfam" id="PF22821">
    <property type="entry name" value="ZP1_ZP4_Ig-like"/>
    <property type="match status" value="1"/>
</dbReference>
<keyword evidence="6" id="KW-0812">Transmembrane</keyword>
<sequence length="898" mass="96371">MGRSCSFLLLLFLLSLWPRATVALLQYRHDCGELGMQLLVFPSHGRTVRFKVLDEFGSRFDVANCSICLHWLNSREDGSIIFSSGYKGCHVLFKENRYILWMQLDELLSSGIPVTSYEVNVTCPKPGGSETLPDGNQEQGQDNRVPISYTGLLHHVSESSLTLTGSQLSSRDHLEQVHAVGRHQPSSELPGIWHHSSPAHPGLLSQPGGARPATQIQGSFIPPGVPAPQPGGQSQPGILRPVFVSQNHPSLVHPEGQTQPGHLRPGSVSQNQPGVVHPGGQNQPGIRPGSVSHNQPGGQNQPGIRPVSVSHNQPGGQNQPGQFRPGFVSHNQPGGQNQPGQFRPGFVSHNQPGGQNQPGQFRPGFVSHNQPGGQNQPGQFRPGFVSHNQPGGQNQPGQFRPGFVSHNQPGGLRPGLVSHNQPGFTSTGAQAPGGFLRPGAQTPNQPGISRPSHHSNSQTGLQGHAGLLHPGHPSPALVHPGLSSWPGLISPGLQAQPQPGLGRPGLQPQPGLLHPGIHSQPSLLQSTALFYPSAGAGTQLTREQCQVPVGRMSCVAPQGRDGCLQAGCCYDDMDRTTPCYYGNTATVQCLLEGHFVLVVPRGMVTPPYNLDSVRLASSQAGCEPLHVSEAFVMFRFPVTHCGTTVQVIEDRLIYENQLISTIDVQGSPRGSITRDSVYILQARCIYNSSDLLPLGVEVAVPPTAAPLAMPGPLGLQLRIATDESYSSYHPVGDYPLVRVLRDPIYVEVRLLQKTDPNLVLVLHHCWASPGSHATSQPQWPILVDGCPFQGDNYRTRLIPVGPASPDLPFPSHYQRFVISTFTFVEPPGMAVLEGEVYISCSASVCHLAQPEPCRPSCELGVPSRARRSLGDSRTGDSVGTVTSQGCVIFPKVPRRGET</sequence>
<feature type="compositionally biased region" description="Low complexity" evidence="15">
    <location>
        <begin position="491"/>
        <end position="516"/>
    </location>
</feature>
<feature type="compositionally biased region" description="Low complexity" evidence="15">
    <location>
        <begin position="312"/>
        <end position="403"/>
    </location>
</feature>
<comment type="subcellular location">
    <subcellularLocation>
        <location evidence="1">Cell membrane</location>
        <topology evidence="1">Single-pass type I membrane protein</topology>
    </subcellularLocation>
    <subcellularLocation>
        <location evidence="13">Zona pellucida</location>
    </subcellularLocation>
</comment>
<dbReference type="AlphaFoldDB" id="A0A7K8AV74"/>
<dbReference type="EMBL" id="VZTF01005245">
    <property type="protein sequence ID" value="NXB06593.1"/>
    <property type="molecule type" value="Genomic_DNA"/>
</dbReference>
<keyword evidence="8" id="KW-1133">Transmembrane helix</keyword>
<keyword evidence="10" id="KW-1015">Disulfide bond</keyword>
<organism evidence="19 20">
    <name type="scientific">Cnemophilus loriae</name>
    <name type="common">Loria's bird-of-paradise</name>
    <dbReference type="NCBI Taxonomy" id="254448"/>
    <lineage>
        <taxon>Eukaryota</taxon>
        <taxon>Metazoa</taxon>
        <taxon>Chordata</taxon>
        <taxon>Craniata</taxon>
        <taxon>Vertebrata</taxon>
        <taxon>Euteleostomi</taxon>
        <taxon>Archelosauria</taxon>
        <taxon>Archosauria</taxon>
        <taxon>Dinosauria</taxon>
        <taxon>Saurischia</taxon>
        <taxon>Theropoda</taxon>
        <taxon>Coelurosauria</taxon>
        <taxon>Aves</taxon>
        <taxon>Neognathae</taxon>
        <taxon>Neoaves</taxon>
        <taxon>Telluraves</taxon>
        <taxon>Australaves</taxon>
        <taxon>Passeriformes</taxon>
        <taxon>Corvoidea</taxon>
        <taxon>Corvidae</taxon>
        <taxon>Cnemophilus</taxon>
    </lineage>
</organism>
<feature type="compositionally biased region" description="Polar residues" evidence="15">
    <location>
        <begin position="291"/>
        <end position="302"/>
    </location>
</feature>
<evidence type="ECO:0000256" key="10">
    <source>
        <dbReference type="ARBA" id="ARBA00023157"/>
    </source>
</evidence>
<feature type="non-terminal residue" evidence="19">
    <location>
        <position position="898"/>
    </location>
</feature>
<dbReference type="CDD" id="cd00111">
    <property type="entry name" value="Trefoil"/>
    <property type="match status" value="1"/>
</dbReference>
<evidence type="ECO:0000256" key="4">
    <source>
        <dbReference type="ARBA" id="ARBA00022530"/>
    </source>
</evidence>
<dbReference type="Gene3D" id="2.60.40.4100">
    <property type="entry name" value="Zona pellucida, ZP-C domain"/>
    <property type="match status" value="1"/>
</dbReference>
<dbReference type="InterPro" id="IPR001507">
    <property type="entry name" value="ZP_dom"/>
</dbReference>
<dbReference type="GO" id="GO:0005886">
    <property type="term" value="C:plasma membrane"/>
    <property type="evidence" value="ECO:0007669"/>
    <property type="project" value="UniProtKB-SubCell"/>
</dbReference>
<protein>
    <submittedName>
        <fullName evidence="19">ZP1 protein</fullName>
    </submittedName>
</protein>
<comment type="caution">
    <text evidence="14">Lacks conserved residue(s) required for the propagation of feature annotation.</text>
</comment>
<feature type="chain" id="PRO_5029826865" evidence="16">
    <location>
        <begin position="24"/>
        <end position="898"/>
    </location>
</feature>
<evidence type="ECO:0000256" key="15">
    <source>
        <dbReference type="SAM" id="MobiDB-lite"/>
    </source>
</evidence>
<dbReference type="GO" id="GO:0060468">
    <property type="term" value="P:prevention of polyspermy"/>
    <property type="evidence" value="ECO:0007669"/>
    <property type="project" value="TreeGrafter"/>
</dbReference>
<dbReference type="PANTHER" id="PTHR23343:SF41">
    <property type="entry name" value="ZONA PELLUCIDA SPERM-BINDING PROTEIN 1"/>
    <property type="match status" value="1"/>
</dbReference>
<dbReference type="PANTHER" id="PTHR23343">
    <property type="entry name" value="ZONA PELLUCIDA SPERM-BINDING PROTEIN"/>
    <property type="match status" value="1"/>
</dbReference>
<dbReference type="InterPro" id="IPR000519">
    <property type="entry name" value="P_trefoil_dom"/>
</dbReference>
<dbReference type="Proteomes" id="UP000517678">
    <property type="component" value="Unassembled WGS sequence"/>
</dbReference>
<keyword evidence="12" id="KW-0278">Fertilization</keyword>
<evidence type="ECO:0000259" key="17">
    <source>
        <dbReference type="PROSITE" id="PS51034"/>
    </source>
</evidence>
<evidence type="ECO:0000256" key="1">
    <source>
        <dbReference type="ARBA" id="ARBA00004251"/>
    </source>
</evidence>
<dbReference type="InterPro" id="IPR055355">
    <property type="entry name" value="ZP-C"/>
</dbReference>
<dbReference type="GO" id="GO:0007339">
    <property type="term" value="P:binding of sperm to zona pellucida"/>
    <property type="evidence" value="ECO:0007669"/>
    <property type="project" value="TreeGrafter"/>
</dbReference>
<feature type="non-terminal residue" evidence="19">
    <location>
        <position position="1"/>
    </location>
</feature>
<dbReference type="InterPro" id="IPR054554">
    <property type="entry name" value="ZP1/4_Ig-like"/>
</dbReference>
<evidence type="ECO:0000256" key="6">
    <source>
        <dbReference type="ARBA" id="ARBA00022692"/>
    </source>
</evidence>
<accession>A0A7K8AV74</accession>
<evidence type="ECO:0000259" key="18">
    <source>
        <dbReference type="PROSITE" id="PS51448"/>
    </source>
</evidence>
<keyword evidence="4" id="KW-0272">Extracellular matrix</keyword>
<feature type="signal peptide" evidence="16">
    <location>
        <begin position="1"/>
        <end position="23"/>
    </location>
</feature>
<keyword evidence="11" id="KW-0325">Glycoprotein</keyword>
<dbReference type="GO" id="GO:0035805">
    <property type="term" value="C:egg coat"/>
    <property type="evidence" value="ECO:0007669"/>
    <property type="project" value="UniProtKB-SubCell"/>
</dbReference>
<dbReference type="InterPro" id="IPR044913">
    <property type="entry name" value="P_trefoil_dom_sf"/>
</dbReference>
<gene>
    <name evidence="19" type="primary">Zp1</name>
    <name evidence="19" type="ORF">CNELOR_R10981</name>
</gene>
<keyword evidence="7 16" id="KW-0732">Signal</keyword>
<dbReference type="Gene3D" id="2.60.40.3210">
    <property type="entry name" value="Zona pellucida, ZP-N domain"/>
    <property type="match status" value="1"/>
</dbReference>
<dbReference type="GO" id="GO:0032190">
    <property type="term" value="F:acrosin binding"/>
    <property type="evidence" value="ECO:0007669"/>
    <property type="project" value="TreeGrafter"/>
</dbReference>
<dbReference type="PROSITE" id="PS51448">
    <property type="entry name" value="P_TREFOIL_2"/>
    <property type="match status" value="1"/>
</dbReference>
<dbReference type="GO" id="GO:0035804">
    <property type="term" value="F:structural constituent of egg coat"/>
    <property type="evidence" value="ECO:0007669"/>
    <property type="project" value="TreeGrafter"/>
</dbReference>
<keyword evidence="9" id="KW-0472">Membrane</keyword>
<evidence type="ECO:0000256" key="5">
    <source>
        <dbReference type="ARBA" id="ARBA00022685"/>
    </source>
</evidence>
<reference evidence="19 20" key="1">
    <citation type="submission" date="2019-09" db="EMBL/GenBank/DDBJ databases">
        <title>Bird 10,000 Genomes (B10K) Project - Family phase.</title>
        <authorList>
            <person name="Zhang G."/>
        </authorList>
    </citation>
    <scope>NUCLEOTIDE SEQUENCE [LARGE SCALE GENOMIC DNA]</scope>
    <source>
        <strain evidence="19">B10K-DU-029-38</strain>
        <tissue evidence="19">Muscle</tissue>
    </source>
</reference>
<dbReference type="InterPro" id="IPR055356">
    <property type="entry name" value="ZP-N"/>
</dbReference>
<dbReference type="InterPro" id="IPR042235">
    <property type="entry name" value="ZP-C_dom"/>
</dbReference>
<evidence type="ECO:0000256" key="14">
    <source>
        <dbReference type="PROSITE-ProRule" id="PRU00779"/>
    </source>
</evidence>
<evidence type="ECO:0000313" key="20">
    <source>
        <dbReference type="Proteomes" id="UP000517678"/>
    </source>
</evidence>
<feature type="region of interest" description="Disordered" evidence="15">
    <location>
        <begin position="177"/>
        <end position="518"/>
    </location>
</feature>
<feature type="domain" description="ZP" evidence="17">
    <location>
        <begin position="588"/>
        <end position="864"/>
    </location>
</feature>
<evidence type="ECO:0000256" key="2">
    <source>
        <dbReference type="ARBA" id="ARBA00022475"/>
    </source>
</evidence>
<evidence type="ECO:0000313" key="19">
    <source>
        <dbReference type="EMBL" id="NXB06593.1"/>
    </source>
</evidence>
<evidence type="ECO:0000256" key="9">
    <source>
        <dbReference type="ARBA" id="ARBA00023136"/>
    </source>
</evidence>
<name>A0A7K8AV74_9CORV</name>
<evidence type="ECO:0000256" key="16">
    <source>
        <dbReference type="SAM" id="SignalP"/>
    </source>
</evidence>
<dbReference type="InterPro" id="IPR048290">
    <property type="entry name" value="ZP_chr"/>
</dbReference>
<evidence type="ECO:0000256" key="13">
    <source>
        <dbReference type="ARBA" id="ARBA00024183"/>
    </source>
</evidence>
<feature type="compositionally biased region" description="Polar residues" evidence="15">
    <location>
        <begin position="418"/>
        <end position="429"/>
    </location>
</feature>
<proteinExistence type="predicted"/>
<dbReference type="InterPro" id="IPR051148">
    <property type="entry name" value="Zona_Pellucida_Domain_gp"/>
</dbReference>
<keyword evidence="2" id="KW-1003">Cell membrane</keyword>
<keyword evidence="5" id="KW-0165">Cleavage on pair of basic residues</keyword>
<keyword evidence="3" id="KW-0964">Secreted</keyword>
<evidence type="ECO:0000256" key="11">
    <source>
        <dbReference type="ARBA" id="ARBA00023180"/>
    </source>
</evidence>
<evidence type="ECO:0000256" key="12">
    <source>
        <dbReference type="ARBA" id="ARBA00023279"/>
    </source>
</evidence>
<evidence type="ECO:0000256" key="8">
    <source>
        <dbReference type="ARBA" id="ARBA00022989"/>
    </source>
</evidence>
<keyword evidence="20" id="KW-1185">Reference proteome</keyword>
<evidence type="ECO:0000256" key="3">
    <source>
        <dbReference type="ARBA" id="ARBA00022525"/>
    </source>
</evidence>
<feature type="domain" description="P-type" evidence="18">
    <location>
        <begin position="543"/>
        <end position="583"/>
    </location>
</feature>
<dbReference type="Pfam" id="PF23344">
    <property type="entry name" value="ZP-N"/>
    <property type="match status" value="1"/>
</dbReference>
<evidence type="ECO:0000256" key="7">
    <source>
        <dbReference type="ARBA" id="ARBA00022729"/>
    </source>
</evidence>
<dbReference type="SUPFAM" id="SSF57492">
    <property type="entry name" value="Trefoil"/>
    <property type="match status" value="1"/>
</dbReference>
<dbReference type="Pfam" id="PF00100">
    <property type="entry name" value="Zona_pellucida"/>
    <property type="match status" value="1"/>
</dbReference>
<dbReference type="SMART" id="SM00241">
    <property type="entry name" value="ZP"/>
    <property type="match status" value="1"/>
</dbReference>